<evidence type="ECO:0000313" key="10">
    <source>
        <dbReference type="Proteomes" id="UP000247612"/>
    </source>
</evidence>
<dbReference type="Gene3D" id="1.20.1540.10">
    <property type="entry name" value="Rhomboid-like"/>
    <property type="match status" value="1"/>
</dbReference>
<dbReference type="SUPFAM" id="SSF144091">
    <property type="entry name" value="Rhomboid-like"/>
    <property type="match status" value="1"/>
</dbReference>
<gene>
    <name evidence="9" type="ORF">DES51_109142</name>
</gene>
<dbReference type="InterPro" id="IPR022764">
    <property type="entry name" value="Peptidase_S54_rhomboid_dom"/>
</dbReference>
<protein>
    <submittedName>
        <fullName evidence="9">Membrane associated rhomboid family serine protease</fullName>
    </submittedName>
</protein>
<feature type="transmembrane region" description="Helical" evidence="7">
    <location>
        <begin position="326"/>
        <end position="345"/>
    </location>
</feature>
<feature type="domain" description="Peptidase S54 rhomboid" evidence="8">
    <location>
        <begin position="209"/>
        <end position="343"/>
    </location>
</feature>
<keyword evidence="10" id="KW-1185">Reference proteome</keyword>
<keyword evidence="5 7" id="KW-1133">Transmembrane helix</keyword>
<dbReference type="GO" id="GO:0006508">
    <property type="term" value="P:proteolysis"/>
    <property type="evidence" value="ECO:0007669"/>
    <property type="project" value="UniProtKB-KW"/>
</dbReference>
<evidence type="ECO:0000256" key="7">
    <source>
        <dbReference type="SAM" id="Phobius"/>
    </source>
</evidence>
<dbReference type="InterPro" id="IPR035952">
    <property type="entry name" value="Rhomboid-like_sf"/>
</dbReference>
<accession>A0A318KMG0</accession>
<dbReference type="EMBL" id="QJKH01000009">
    <property type="protein sequence ID" value="PXX77888.1"/>
    <property type="molecule type" value="Genomic_DNA"/>
</dbReference>
<dbReference type="Proteomes" id="UP000247612">
    <property type="component" value="Unassembled WGS sequence"/>
</dbReference>
<evidence type="ECO:0000256" key="2">
    <source>
        <dbReference type="ARBA" id="ARBA00009045"/>
    </source>
</evidence>
<dbReference type="Pfam" id="PF01694">
    <property type="entry name" value="Rhomboid"/>
    <property type="match status" value="1"/>
</dbReference>
<evidence type="ECO:0000256" key="1">
    <source>
        <dbReference type="ARBA" id="ARBA00004141"/>
    </source>
</evidence>
<dbReference type="PANTHER" id="PTHR43731:SF14">
    <property type="entry name" value="PRESENILIN-ASSOCIATED RHOMBOID-LIKE PROTEIN, MITOCHONDRIAL"/>
    <property type="match status" value="1"/>
</dbReference>
<name>A0A318KMG0_9FIRM</name>
<feature type="transmembrane region" description="Helical" evidence="7">
    <location>
        <begin position="162"/>
        <end position="183"/>
    </location>
</feature>
<dbReference type="AlphaFoldDB" id="A0A318KMG0"/>
<feature type="transmembrane region" description="Helical" evidence="7">
    <location>
        <begin position="211"/>
        <end position="229"/>
    </location>
</feature>
<sequence>MQYRDSDVTCMQLLTFLVTHYNYQIVTLRQNQSNDFWLANPLNKEYPVIRLCGDVSTELYSQDTYLKSVHQVILSAVGAQGLLLILNTNELSAAAENEYAKQYVVLPDQIMDEILIKAFPGIESVCHKVENNQEEFLKCTKRLEKKAMNEARQRRKIPVKDLPKLTMVLIGICVAVFILVNLLSLMNGELTSAAIFLGAYYKMSVVSNFEYWRLLSAGFVHADIFHLLMNMMALFNLGFYCEKRYTKKQFLLILLASIVAGNLFVFIGDANIAGLGISGGLFGLLGAYIVSLCADGSIKNRMVRVNLTSTIMMNVFISLLPNISLMAHLGGFIVGGILAFIMIDVKRWKTLRMHTRNAFILLIVGLCLLVPRVQRIDPFYPMTDAILITTAQKLNLNGYAELMKHNFIKTAESQNESAYEPSLNAALKQLQEAKHEKN</sequence>
<keyword evidence="3 7" id="KW-0812">Transmembrane</keyword>
<feature type="transmembrane region" description="Helical" evidence="7">
    <location>
        <begin position="357"/>
        <end position="374"/>
    </location>
</feature>
<dbReference type="STRING" id="1034346.GCA_000313565_02803"/>
<evidence type="ECO:0000313" key="9">
    <source>
        <dbReference type="EMBL" id="PXX77888.1"/>
    </source>
</evidence>
<dbReference type="InterPro" id="IPR050925">
    <property type="entry name" value="Rhomboid_protease_S54"/>
</dbReference>
<evidence type="ECO:0000259" key="8">
    <source>
        <dbReference type="Pfam" id="PF01694"/>
    </source>
</evidence>
<keyword evidence="9" id="KW-0645">Protease</keyword>
<keyword evidence="4" id="KW-0378">Hydrolase</keyword>
<organism evidence="9 10">
    <name type="scientific">Dielma fastidiosa</name>
    <dbReference type="NCBI Taxonomy" id="1034346"/>
    <lineage>
        <taxon>Bacteria</taxon>
        <taxon>Bacillati</taxon>
        <taxon>Bacillota</taxon>
        <taxon>Erysipelotrichia</taxon>
        <taxon>Erysipelotrichales</taxon>
        <taxon>Erysipelotrichaceae</taxon>
        <taxon>Dielma</taxon>
    </lineage>
</organism>
<reference evidence="9 10" key="1">
    <citation type="submission" date="2018-05" db="EMBL/GenBank/DDBJ databases">
        <title>Genomic Encyclopedia of Type Strains, Phase IV (KMG-IV): sequencing the most valuable type-strain genomes for metagenomic binning, comparative biology and taxonomic classification.</title>
        <authorList>
            <person name="Goeker M."/>
        </authorList>
    </citation>
    <scope>NUCLEOTIDE SEQUENCE [LARGE SCALE GENOMIC DNA]</scope>
    <source>
        <strain evidence="9 10">JC118</strain>
    </source>
</reference>
<evidence type="ECO:0000256" key="5">
    <source>
        <dbReference type="ARBA" id="ARBA00022989"/>
    </source>
</evidence>
<evidence type="ECO:0000256" key="4">
    <source>
        <dbReference type="ARBA" id="ARBA00022801"/>
    </source>
</evidence>
<evidence type="ECO:0000256" key="6">
    <source>
        <dbReference type="ARBA" id="ARBA00023136"/>
    </source>
</evidence>
<dbReference type="PANTHER" id="PTHR43731">
    <property type="entry name" value="RHOMBOID PROTEASE"/>
    <property type="match status" value="1"/>
</dbReference>
<comment type="similarity">
    <text evidence="2">Belongs to the peptidase S54 family.</text>
</comment>
<dbReference type="GO" id="GO:0004252">
    <property type="term" value="F:serine-type endopeptidase activity"/>
    <property type="evidence" value="ECO:0007669"/>
    <property type="project" value="InterPro"/>
</dbReference>
<dbReference type="GO" id="GO:0016020">
    <property type="term" value="C:membrane"/>
    <property type="evidence" value="ECO:0007669"/>
    <property type="project" value="UniProtKB-SubCell"/>
</dbReference>
<feature type="transmembrane region" description="Helical" evidence="7">
    <location>
        <begin position="273"/>
        <end position="291"/>
    </location>
</feature>
<feature type="transmembrane region" description="Helical" evidence="7">
    <location>
        <begin position="250"/>
        <end position="267"/>
    </location>
</feature>
<keyword evidence="6 7" id="KW-0472">Membrane</keyword>
<evidence type="ECO:0000256" key="3">
    <source>
        <dbReference type="ARBA" id="ARBA00022692"/>
    </source>
</evidence>
<comment type="caution">
    <text evidence="9">The sequence shown here is derived from an EMBL/GenBank/DDBJ whole genome shotgun (WGS) entry which is preliminary data.</text>
</comment>
<dbReference type="RefSeq" id="WP_022939086.1">
    <property type="nucleotide sequence ID" value="NZ_CABKRQ010000007.1"/>
</dbReference>
<comment type="subcellular location">
    <subcellularLocation>
        <location evidence="1">Membrane</location>
        <topology evidence="1">Multi-pass membrane protein</topology>
    </subcellularLocation>
</comment>
<proteinExistence type="inferred from homology"/>
<dbReference type="OrthoDB" id="9813074at2"/>